<accession>A0ABW5Y7R1</accession>
<reference evidence="3" key="1">
    <citation type="journal article" date="2019" name="Int. J. Syst. Evol. Microbiol.">
        <title>The Global Catalogue of Microorganisms (GCM) 10K type strain sequencing project: providing services to taxonomists for standard genome sequencing and annotation.</title>
        <authorList>
            <consortium name="The Broad Institute Genomics Platform"/>
            <consortium name="The Broad Institute Genome Sequencing Center for Infectious Disease"/>
            <person name="Wu L."/>
            <person name="Ma J."/>
        </authorList>
    </citation>
    <scope>NUCLEOTIDE SEQUENCE [LARGE SCALE GENOMIC DNA]</scope>
    <source>
        <strain evidence="3">KCTC 22437</strain>
    </source>
</reference>
<dbReference type="InterPro" id="IPR005901">
    <property type="entry name" value="GLPGLI"/>
</dbReference>
<feature type="signal peptide" evidence="1">
    <location>
        <begin position="1"/>
        <end position="19"/>
    </location>
</feature>
<sequence length="317" mass="34300">MKKALFIVAALTTTLTASAQKADTARLIVHYKFSHIRDTTQRDKPYTENMVLFAGQNASVYKSYDRNVQNALMKKQIEEQVAAQKGSGNMRINISNRVPTSNAEYYIFNVDGKLIDKENLIATAYLIEQPIPKINWTITGDTSTIGGLHCQKATGPFKGRDYTVWFAPDVPFHVGPWKLNGLPGLIVDAHDKKNEVIFKFDSMEEATPAAKVHATVTNAAPGAKLFDVADGNADPNVIAVPVNAVKTTQKEFDKLSEAMRKDPQGFMKSAMGSSGGSFSPRPDGAGHASGLGAITSVNIVAGPRAAVNNPIELPEKP</sequence>
<dbReference type="RefSeq" id="WP_377181744.1">
    <property type="nucleotide sequence ID" value="NZ_JBHUPD010000001.1"/>
</dbReference>
<dbReference type="NCBIfam" id="TIGR01200">
    <property type="entry name" value="GLPGLI"/>
    <property type="match status" value="1"/>
</dbReference>
<keyword evidence="3" id="KW-1185">Reference proteome</keyword>
<evidence type="ECO:0000313" key="2">
    <source>
        <dbReference type="EMBL" id="MFD2871248.1"/>
    </source>
</evidence>
<name>A0ABW5Y7R1_9SPHI</name>
<protein>
    <submittedName>
        <fullName evidence="2">GLPGLI family protein</fullName>
    </submittedName>
</protein>
<dbReference type="Proteomes" id="UP001597557">
    <property type="component" value="Unassembled WGS sequence"/>
</dbReference>
<comment type="caution">
    <text evidence="2">The sequence shown here is derived from an EMBL/GenBank/DDBJ whole genome shotgun (WGS) entry which is preliminary data.</text>
</comment>
<evidence type="ECO:0000313" key="3">
    <source>
        <dbReference type="Proteomes" id="UP001597557"/>
    </source>
</evidence>
<proteinExistence type="predicted"/>
<feature type="chain" id="PRO_5047502865" evidence="1">
    <location>
        <begin position="20"/>
        <end position="317"/>
    </location>
</feature>
<evidence type="ECO:0000256" key="1">
    <source>
        <dbReference type="SAM" id="SignalP"/>
    </source>
</evidence>
<organism evidence="2 3">
    <name type="scientific">Mucilaginibacter ximonensis</name>
    <dbReference type="NCBI Taxonomy" id="538021"/>
    <lineage>
        <taxon>Bacteria</taxon>
        <taxon>Pseudomonadati</taxon>
        <taxon>Bacteroidota</taxon>
        <taxon>Sphingobacteriia</taxon>
        <taxon>Sphingobacteriales</taxon>
        <taxon>Sphingobacteriaceae</taxon>
        <taxon>Mucilaginibacter</taxon>
    </lineage>
</organism>
<dbReference type="EMBL" id="JBHUPD010000001">
    <property type="protein sequence ID" value="MFD2871248.1"/>
    <property type="molecule type" value="Genomic_DNA"/>
</dbReference>
<gene>
    <name evidence="2" type="ORF">ACFS5N_02135</name>
</gene>
<keyword evidence="1" id="KW-0732">Signal</keyword>